<evidence type="ECO:0000313" key="10">
    <source>
        <dbReference type="EMBL" id="MCK6259497.1"/>
    </source>
</evidence>
<evidence type="ECO:0000256" key="2">
    <source>
        <dbReference type="ARBA" id="ARBA00022553"/>
    </source>
</evidence>
<feature type="transmembrane region" description="Helical" evidence="9">
    <location>
        <begin position="199"/>
        <end position="218"/>
    </location>
</feature>
<reference evidence="10" key="1">
    <citation type="submission" date="2021-09" db="EMBL/GenBank/DDBJ databases">
        <title>Genome analysis of Fictibacillus sp. KIGAM418 isolated from marine sediment.</title>
        <authorList>
            <person name="Seo M.-J."/>
            <person name="Cho E.-S."/>
            <person name="Hwang C.Y."/>
        </authorList>
    </citation>
    <scope>NUCLEOTIDE SEQUENCE</scope>
    <source>
        <strain evidence="10">KIGAM418</strain>
    </source>
</reference>
<feature type="transmembrane region" description="Helical" evidence="9">
    <location>
        <begin position="128"/>
        <end position="146"/>
    </location>
</feature>
<keyword evidence="1" id="KW-0813">Transport</keyword>
<gene>
    <name evidence="10" type="ORF">LCY76_23275</name>
</gene>
<feature type="transmembrane region" description="Helical" evidence="9">
    <location>
        <begin position="230"/>
        <end position="249"/>
    </location>
</feature>
<evidence type="ECO:0000256" key="9">
    <source>
        <dbReference type="SAM" id="Phobius"/>
    </source>
</evidence>
<dbReference type="PANTHER" id="PTHR30578:SF0">
    <property type="entry name" value="ION-TRANSLOCATING OXIDOREDUCTASE COMPLEX SUBUNIT D"/>
    <property type="match status" value="1"/>
</dbReference>
<keyword evidence="11" id="KW-1185">Reference proteome</keyword>
<keyword evidence="7 9" id="KW-1133">Transmembrane helix</keyword>
<feature type="transmembrane region" description="Helical" evidence="9">
    <location>
        <begin position="255"/>
        <end position="272"/>
    </location>
</feature>
<evidence type="ECO:0000256" key="3">
    <source>
        <dbReference type="ARBA" id="ARBA00022630"/>
    </source>
</evidence>
<accession>A0A9X2BHP8</accession>
<dbReference type="Pfam" id="PF03116">
    <property type="entry name" value="NQR2_RnfD_RnfE"/>
    <property type="match status" value="1"/>
</dbReference>
<dbReference type="GO" id="GO:0055085">
    <property type="term" value="P:transmembrane transport"/>
    <property type="evidence" value="ECO:0007669"/>
    <property type="project" value="InterPro"/>
</dbReference>
<feature type="transmembrane region" description="Helical" evidence="9">
    <location>
        <begin position="176"/>
        <end position="193"/>
    </location>
</feature>
<dbReference type="Proteomes" id="UP001139011">
    <property type="component" value="Unassembled WGS sequence"/>
</dbReference>
<evidence type="ECO:0000256" key="8">
    <source>
        <dbReference type="ARBA" id="ARBA00023136"/>
    </source>
</evidence>
<dbReference type="RefSeq" id="WP_248254865.1">
    <property type="nucleotide sequence ID" value="NZ_JAIWJX010000004.1"/>
</dbReference>
<keyword evidence="4" id="KW-0288">FMN</keyword>
<sequence>MDKDTIKTNSHTPQKLITSWNDYKVDPRYFLLLFLASFVTAGQIYLGFFQTLDAMIVSVACTTITELLLVKFLYKKWKFPLSAIISGLGISLLLSSYALWPYALASFLAMFFKFFIRFQGGHVFNPNNLALVIILFFLPEFAVSTPKQWTNGLGVMITILILGLFVTYLANRLDTVLSFLFGFFIFGLIRHFFFEEPLWSAIGPIMGASLQLFSFYMITDPKTTPKSRKARIIFAILVAFVDAIFRNSSIPNSQFYASFIISLLFTVPYRYYTKQNTSLLKSHN</sequence>
<feature type="transmembrane region" description="Helical" evidence="9">
    <location>
        <begin position="152"/>
        <end position="169"/>
    </location>
</feature>
<evidence type="ECO:0000256" key="5">
    <source>
        <dbReference type="ARBA" id="ARBA00022692"/>
    </source>
</evidence>
<proteinExistence type="predicted"/>
<dbReference type="EMBL" id="JAIWJX010000004">
    <property type="protein sequence ID" value="MCK6259497.1"/>
    <property type="molecule type" value="Genomic_DNA"/>
</dbReference>
<keyword evidence="6" id="KW-1278">Translocase</keyword>
<dbReference type="GO" id="GO:0005886">
    <property type="term" value="C:plasma membrane"/>
    <property type="evidence" value="ECO:0007669"/>
    <property type="project" value="TreeGrafter"/>
</dbReference>
<evidence type="ECO:0000256" key="7">
    <source>
        <dbReference type="ARBA" id="ARBA00022989"/>
    </source>
</evidence>
<keyword evidence="5 9" id="KW-0812">Transmembrane</keyword>
<evidence type="ECO:0000256" key="4">
    <source>
        <dbReference type="ARBA" id="ARBA00022643"/>
    </source>
</evidence>
<feature type="transmembrane region" description="Helical" evidence="9">
    <location>
        <begin position="77"/>
        <end position="94"/>
    </location>
</feature>
<evidence type="ECO:0000256" key="1">
    <source>
        <dbReference type="ARBA" id="ARBA00022448"/>
    </source>
</evidence>
<keyword evidence="2" id="KW-0597">Phosphoprotein</keyword>
<keyword evidence="8 9" id="KW-0472">Membrane</keyword>
<dbReference type="AlphaFoldDB" id="A0A9X2BHP8"/>
<dbReference type="InterPro" id="IPR004338">
    <property type="entry name" value="NqrB/RnfD"/>
</dbReference>
<keyword evidence="3" id="KW-0285">Flavoprotein</keyword>
<organism evidence="10 11">
    <name type="scientific">Fictibacillus marinisediminis</name>
    <dbReference type="NCBI Taxonomy" id="2878389"/>
    <lineage>
        <taxon>Bacteria</taxon>
        <taxon>Bacillati</taxon>
        <taxon>Bacillota</taxon>
        <taxon>Bacilli</taxon>
        <taxon>Bacillales</taxon>
        <taxon>Fictibacillaceae</taxon>
        <taxon>Fictibacillus</taxon>
    </lineage>
</organism>
<name>A0A9X2BHP8_9BACL</name>
<evidence type="ECO:0000256" key="6">
    <source>
        <dbReference type="ARBA" id="ARBA00022967"/>
    </source>
</evidence>
<feature type="transmembrane region" description="Helical" evidence="9">
    <location>
        <begin position="29"/>
        <end position="48"/>
    </location>
</feature>
<evidence type="ECO:0000313" key="11">
    <source>
        <dbReference type="Proteomes" id="UP001139011"/>
    </source>
</evidence>
<protein>
    <submittedName>
        <fullName evidence="10">RnfABCDGE type electron transport complex subunit D</fullName>
    </submittedName>
</protein>
<dbReference type="PANTHER" id="PTHR30578">
    <property type="entry name" value="ELECTRON TRANSPORT COMPLEX PROTEIN RNFD"/>
    <property type="match status" value="1"/>
</dbReference>
<comment type="caution">
    <text evidence="10">The sequence shown here is derived from an EMBL/GenBank/DDBJ whole genome shotgun (WGS) entry which is preliminary data.</text>
</comment>